<dbReference type="GO" id="GO:2000304">
    <property type="term" value="P:positive regulation of ceramide biosynthetic process"/>
    <property type="evidence" value="ECO:0007669"/>
    <property type="project" value="TreeGrafter"/>
</dbReference>
<evidence type="ECO:0000313" key="2">
    <source>
        <dbReference type="EMBL" id="VDO87842.1"/>
    </source>
</evidence>
<dbReference type="Proteomes" id="UP000277204">
    <property type="component" value="Unassembled WGS sequence"/>
</dbReference>
<keyword evidence="3" id="KW-1185">Reference proteome</keyword>
<accession>A0A3P8CUB9</accession>
<evidence type="ECO:0000313" key="3">
    <source>
        <dbReference type="Proteomes" id="UP000277204"/>
    </source>
</evidence>
<proteinExistence type="predicted"/>
<dbReference type="GO" id="GO:0052816">
    <property type="term" value="F:long-chain fatty acyl-CoA hydrolase activity"/>
    <property type="evidence" value="ECO:0007669"/>
    <property type="project" value="TreeGrafter"/>
</dbReference>
<protein>
    <submittedName>
        <fullName evidence="2">Uncharacterized protein</fullName>
    </submittedName>
</protein>
<sequence>MPVMPVETVDVFRPQNIMETYRSVRGFGFLGRILVEIATMSDGRVVDRASAWCGSLAVPFFRLNPPLSTDISLDSTDSKELLLMIVETQTYLRRVHERIELLASLLQ</sequence>
<organism evidence="2 3">
    <name type="scientific">Schistosoma margrebowiei</name>
    <dbReference type="NCBI Taxonomy" id="48269"/>
    <lineage>
        <taxon>Eukaryota</taxon>
        <taxon>Metazoa</taxon>
        <taxon>Spiralia</taxon>
        <taxon>Lophotrochozoa</taxon>
        <taxon>Platyhelminthes</taxon>
        <taxon>Trematoda</taxon>
        <taxon>Digenea</taxon>
        <taxon>Strigeidida</taxon>
        <taxon>Schistosomatoidea</taxon>
        <taxon>Schistosomatidae</taxon>
        <taxon>Schistosoma</taxon>
    </lineage>
</organism>
<dbReference type="GO" id="GO:0047499">
    <property type="term" value="F:calcium-independent phospholipase A2 activity"/>
    <property type="evidence" value="ECO:0007669"/>
    <property type="project" value="InterPro"/>
</dbReference>
<reference evidence="2 3" key="1">
    <citation type="submission" date="2018-11" db="EMBL/GenBank/DDBJ databases">
        <authorList>
            <consortium name="Pathogen Informatics"/>
        </authorList>
    </citation>
    <scope>NUCLEOTIDE SEQUENCE [LARGE SCALE GENOMIC DNA]</scope>
    <source>
        <strain evidence="2 3">Zambia</strain>
    </source>
</reference>
<dbReference type="AlphaFoldDB" id="A0A3P8CUB9"/>
<keyword evidence="1" id="KW-0378">Hydrolase</keyword>
<dbReference type="GO" id="GO:0005739">
    <property type="term" value="C:mitochondrion"/>
    <property type="evidence" value="ECO:0007669"/>
    <property type="project" value="TreeGrafter"/>
</dbReference>
<dbReference type="PANTHER" id="PTHR24139">
    <property type="entry name" value="CALCIUM-INDEPENDENT PHOSPHOLIPASE A2"/>
    <property type="match status" value="1"/>
</dbReference>
<dbReference type="EMBL" id="UZAI01004797">
    <property type="protein sequence ID" value="VDO87842.1"/>
    <property type="molecule type" value="Genomic_DNA"/>
</dbReference>
<dbReference type="PANTHER" id="PTHR24139:SF34">
    <property type="entry name" value="85_88 KDA CALCIUM-INDEPENDENT PHOSPHOLIPASE A2"/>
    <property type="match status" value="1"/>
</dbReference>
<dbReference type="InterPro" id="IPR047148">
    <property type="entry name" value="PLPL9"/>
</dbReference>
<evidence type="ECO:0000256" key="1">
    <source>
        <dbReference type="ARBA" id="ARBA00022801"/>
    </source>
</evidence>
<name>A0A3P8CUB9_9TREM</name>
<gene>
    <name evidence="2" type="ORF">SMRZ_LOCUS9814</name>
</gene>